<dbReference type="GO" id="GO:0051276">
    <property type="term" value="P:chromosome organization"/>
    <property type="evidence" value="ECO:0007669"/>
    <property type="project" value="InterPro"/>
</dbReference>
<name>A0A2S4W2Y3_9BASI</name>
<dbReference type="Proteomes" id="UP000239156">
    <property type="component" value="Unassembled WGS sequence"/>
</dbReference>
<dbReference type="InterPro" id="IPR010935">
    <property type="entry name" value="SMC_hinge"/>
</dbReference>
<organism evidence="2 3">
    <name type="scientific">Puccinia striiformis</name>
    <dbReference type="NCBI Taxonomy" id="27350"/>
    <lineage>
        <taxon>Eukaryota</taxon>
        <taxon>Fungi</taxon>
        <taxon>Dikarya</taxon>
        <taxon>Basidiomycota</taxon>
        <taxon>Pucciniomycotina</taxon>
        <taxon>Pucciniomycetes</taxon>
        <taxon>Pucciniales</taxon>
        <taxon>Pucciniaceae</taxon>
        <taxon>Puccinia</taxon>
    </lineage>
</organism>
<accession>A0A2S4W2Y3</accession>
<gene>
    <name evidence="2" type="ORF">PSTT_01654</name>
</gene>
<dbReference type="GO" id="GO:0005524">
    <property type="term" value="F:ATP binding"/>
    <property type="evidence" value="ECO:0007669"/>
    <property type="project" value="InterPro"/>
</dbReference>
<dbReference type="VEuPathDB" id="FungiDB:PSTT_01654"/>
<dbReference type="VEuPathDB" id="FungiDB:PSHT_01169"/>
<comment type="caution">
    <text evidence="2">The sequence shown here is derived from an EMBL/GenBank/DDBJ whole genome shotgun (WGS) entry which is preliminary data.</text>
</comment>
<dbReference type="Gene3D" id="1.20.1060.20">
    <property type="match status" value="1"/>
</dbReference>
<reference evidence="2" key="1">
    <citation type="submission" date="2017-12" db="EMBL/GenBank/DDBJ databases">
        <title>Gene loss provides genomic basis for host adaptation in cereal stripe rust fungi.</title>
        <authorList>
            <person name="Xia C."/>
        </authorList>
    </citation>
    <scope>NUCLEOTIDE SEQUENCE [LARGE SCALE GENOMIC DNA]</scope>
    <source>
        <strain evidence="2">93-210</strain>
    </source>
</reference>
<dbReference type="EMBL" id="PKSL01000009">
    <property type="protein sequence ID" value="POW16145.1"/>
    <property type="molecule type" value="Genomic_DNA"/>
</dbReference>
<dbReference type="InterPro" id="IPR036277">
    <property type="entry name" value="SMC_hinge_sf"/>
</dbReference>
<feature type="domain" description="SMC hinge" evidence="1">
    <location>
        <begin position="52"/>
        <end position="116"/>
    </location>
</feature>
<evidence type="ECO:0000313" key="3">
    <source>
        <dbReference type="Proteomes" id="UP000239156"/>
    </source>
</evidence>
<dbReference type="SUPFAM" id="SSF75553">
    <property type="entry name" value="Smc hinge domain"/>
    <property type="match status" value="1"/>
</dbReference>
<evidence type="ECO:0000313" key="2">
    <source>
        <dbReference type="EMBL" id="POW16145.1"/>
    </source>
</evidence>
<dbReference type="AlphaFoldDB" id="A0A2S4W2Y3"/>
<feature type="non-terminal residue" evidence="2">
    <location>
        <position position="274"/>
    </location>
</feature>
<proteinExistence type="predicted"/>
<evidence type="ECO:0000259" key="1">
    <source>
        <dbReference type="Pfam" id="PF06470"/>
    </source>
</evidence>
<dbReference type="Pfam" id="PF06470">
    <property type="entry name" value="SMC_hinge"/>
    <property type="match status" value="1"/>
</dbReference>
<feature type="non-terminal residue" evidence="2">
    <location>
        <position position="1"/>
    </location>
</feature>
<keyword evidence="3" id="KW-1185">Reference proteome</keyword>
<sequence>ESKQLQHAEYQEDINDAVAELEKLNNEETKPKKRLSTAQQKADEAKTTLRLSGFFGRLGDLEQIDEIHDVAIFTARAQLDNLVCNTSDTPQQYLPHFKKTNAGRAVIFYLDALKTNVIGFLCVIPFPAQSGSADPLTIEDCKYQRRGPTAGKHKDRRRGTLARRQLMVNSLHSGIENVRSMTFDQQLKYCTSKIILCSILSVIKSTNEYLLSQLSGPEMSLVPIDAPPRRNYIHKEVTSARKGTALALLDNAGHENYLKADERLLFITISIDVL</sequence>
<dbReference type="GO" id="GO:0005694">
    <property type="term" value="C:chromosome"/>
    <property type="evidence" value="ECO:0007669"/>
    <property type="project" value="InterPro"/>
</dbReference>
<dbReference type="VEuPathDB" id="FungiDB:PSHT_01168"/>
<protein>
    <recommendedName>
        <fullName evidence="1">SMC hinge domain-containing protein</fullName>
    </recommendedName>
</protein>